<dbReference type="DNASU" id="941575"/>
<dbReference type="PIRSF" id="PIRSF028288">
    <property type="entry name" value="UCP028288"/>
    <property type="match status" value="1"/>
</dbReference>
<dbReference type="PATRIC" id="fig|190650.5.peg.1317"/>
<evidence type="ECO:0000313" key="1">
    <source>
        <dbReference type="EMBL" id="AAK23271.1"/>
    </source>
</evidence>
<protein>
    <recommendedName>
        <fullName evidence="3">Phosphoribosyl-AMP cyclohydrolase</fullName>
    </recommendedName>
</protein>
<accession>Q9A8R1</accession>
<dbReference type="InterPro" id="IPR016878">
    <property type="entry name" value="MICAH-like"/>
</dbReference>
<keyword evidence="2" id="KW-1185">Reference proteome</keyword>
<dbReference type="AlphaFoldDB" id="Q9A8R1"/>
<sequence>MGSAAQFRRWIRPSARLCNAPFIRATVQVHWRNLYLLSRRSAPRRFHADQEKDMTPRSIIAAGALFAAVATAPAAWASSTYMGALTEAEVLAAQKAWGEALVAISREHEAGGQAKAKALASTVLDKAYGYNLGPVLFKPTLTMAPQTFRTTKDGALAYFVGGDPNYPNDKGFALQGWRSVAIKNAAIQIHGDVATTTGNVMITDKNGNVTTVDKTWAFKKTDDGAIRIVVHHSSLPYTAK</sequence>
<name>Q9A8R1_CAUVC</name>
<evidence type="ECO:0008006" key="3">
    <source>
        <dbReference type="Google" id="ProtNLM"/>
    </source>
</evidence>
<dbReference type="HOGENOM" id="CLU_100902_0_0_5"/>
<dbReference type="EnsemblBacteria" id="AAK23271">
    <property type="protein sequence ID" value="AAK23271"/>
    <property type="gene ID" value="CC_1290"/>
</dbReference>
<dbReference type="eggNOG" id="COG4337">
    <property type="taxonomic scope" value="Bacteria"/>
</dbReference>
<dbReference type="InterPro" id="IPR032710">
    <property type="entry name" value="NTF2-like_dom_sf"/>
</dbReference>
<dbReference type="EMBL" id="AE005673">
    <property type="protein sequence ID" value="AAK23271.1"/>
    <property type="molecule type" value="Genomic_DNA"/>
</dbReference>
<dbReference type="PIR" id="C87409">
    <property type="entry name" value="C87409"/>
</dbReference>
<dbReference type="BioCyc" id="CAULO:CC1290-MONOMER"/>
<reference evidence="1 2" key="1">
    <citation type="journal article" date="2001" name="Proc. Natl. Acad. Sci. U.S.A.">
        <title>Complete genome sequence of Caulobacter crescentus.</title>
        <authorList>
            <person name="Nierman W.C."/>
            <person name="Feldblyum T.V."/>
            <person name="Laub M.T."/>
            <person name="Paulsen I.T."/>
            <person name="Nelson K.E."/>
            <person name="Eisen J.A."/>
            <person name="Heidelberg J.F."/>
            <person name="Alley M.R."/>
            <person name="Ohta N."/>
            <person name="Maddock J.R."/>
            <person name="Potocka I."/>
            <person name="Nelson W.C."/>
            <person name="Newton A."/>
            <person name="Stephens C."/>
            <person name="Phadke N.D."/>
            <person name="Ely B."/>
            <person name="DeBoy R.T."/>
            <person name="Dodson R.J."/>
            <person name="Durkin A.S."/>
            <person name="Gwinn M.L."/>
            <person name="Haft D.H."/>
            <person name="Kolonay J.F."/>
            <person name="Smit J."/>
            <person name="Craven M.B."/>
            <person name="Khouri H."/>
            <person name="Shetty J."/>
            <person name="Berry K."/>
            <person name="Utterback T."/>
            <person name="Tran K."/>
            <person name="Wolf A."/>
            <person name="Vamathevan J."/>
            <person name="Ermolaeva M."/>
            <person name="White O."/>
            <person name="Salzberg S.L."/>
            <person name="Venter J.C."/>
            <person name="Shapiro L."/>
            <person name="Fraser C.M."/>
        </authorList>
    </citation>
    <scope>NUCLEOTIDE SEQUENCE [LARGE SCALE GENOMIC DNA]</scope>
    <source>
        <strain evidence="2">ATCC 19089 / CB15</strain>
    </source>
</reference>
<evidence type="ECO:0000313" key="2">
    <source>
        <dbReference type="Proteomes" id="UP000001816"/>
    </source>
</evidence>
<dbReference type="STRING" id="190650.CC_1290"/>
<organism evidence="1 2">
    <name type="scientific">Caulobacter vibrioides (strain ATCC 19089 / CIP 103742 / CB 15)</name>
    <name type="common">Caulobacter crescentus</name>
    <dbReference type="NCBI Taxonomy" id="190650"/>
    <lineage>
        <taxon>Bacteria</taxon>
        <taxon>Pseudomonadati</taxon>
        <taxon>Pseudomonadota</taxon>
        <taxon>Alphaproteobacteria</taxon>
        <taxon>Caulobacterales</taxon>
        <taxon>Caulobacteraceae</taxon>
        <taxon>Caulobacter</taxon>
    </lineage>
</organism>
<dbReference type="Gene3D" id="3.10.450.50">
    <property type="match status" value="1"/>
</dbReference>
<dbReference type="Proteomes" id="UP000001816">
    <property type="component" value="Chromosome"/>
</dbReference>
<dbReference type="SUPFAM" id="SSF54427">
    <property type="entry name" value="NTF2-like"/>
    <property type="match status" value="1"/>
</dbReference>
<proteinExistence type="predicted"/>
<gene>
    <name evidence="1" type="ordered locus">CC_1290</name>
</gene>
<dbReference type="KEGG" id="ccr:CC_1290"/>
<dbReference type="SMR" id="Q9A8R1"/>